<dbReference type="Proteomes" id="UP001611580">
    <property type="component" value="Unassembled WGS sequence"/>
</dbReference>
<gene>
    <name evidence="2" type="ORF">ACH47X_02105</name>
</gene>
<protein>
    <recommendedName>
        <fullName evidence="4">DivIVA domain-containing protein</fullName>
    </recommendedName>
</protein>
<feature type="compositionally biased region" description="Low complexity" evidence="1">
    <location>
        <begin position="168"/>
        <end position="188"/>
    </location>
</feature>
<evidence type="ECO:0000256" key="1">
    <source>
        <dbReference type="SAM" id="MobiDB-lite"/>
    </source>
</evidence>
<feature type="region of interest" description="Disordered" evidence="1">
    <location>
        <begin position="160"/>
        <end position="188"/>
    </location>
</feature>
<organism evidence="2 3">
    <name type="scientific">Promicromonospora kroppenstedtii</name>
    <dbReference type="NCBI Taxonomy" id="440482"/>
    <lineage>
        <taxon>Bacteria</taxon>
        <taxon>Bacillati</taxon>
        <taxon>Actinomycetota</taxon>
        <taxon>Actinomycetes</taxon>
        <taxon>Micrococcales</taxon>
        <taxon>Promicromonosporaceae</taxon>
        <taxon>Promicromonospora</taxon>
    </lineage>
</organism>
<proteinExistence type="predicted"/>
<comment type="caution">
    <text evidence="2">The sequence shown here is derived from an EMBL/GenBank/DDBJ whole genome shotgun (WGS) entry which is preliminary data.</text>
</comment>
<evidence type="ECO:0000313" key="3">
    <source>
        <dbReference type="Proteomes" id="UP001611580"/>
    </source>
</evidence>
<evidence type="ECO:0008006" key="4">
    <source>
        <dbReference type="Google" id="ProtNLM"/>
    </source>
</evidence>
<sequence length="188" mass="20249">MWWSVILLVVCLVLAVGVFVVASQMDAPSSSTTEEFSFLQWFRSGLARLRGDDQRRRDGRRHGASAVATHAVGAPSVWVGKPRVVRPDTSPVDMGMSEFFAATVESKPGYVDAEELTDVLGRAREQAQKTLHVPLGTVPLKPANFVPGQLRAVRPVRSVEKVTPQNLPQQKAAQEPPAADAGPAQAAS</sequence>
<dbReference type="EMBL" id="JBIRYI010000001">
    <property type="protein sequence ID" value="MFI2485668.1"/>
    <property type="molecule type" value="Genomic_DNA"/>
</dbReference>
<accession>A0ABW7XDV1</accession>
<keyword evidence="3" id="KW-1185">Reference proteome</keyword>
<reference evidence="2 3" key="1">
    <citation type="submission" date="2024-10" db="EMBL/GenBank/DDBJ databases">
        <title>The Natural Products Discovery Center: Release of the First 8490 Sequenced Strains for Exploring Actinobacteria Biosynthetic Diversity.</title>
        <authorList>
            <person name="Kalkreuter E."/>
            <person name="Kautsar S.A."/>
            <person name="Yang D."/>
            <person name="Bader C.D."/>
            <person name="Teijaro C.N."/>
            <person name="Fluegel L."/>
            <person name="Davis C.M."/>
            <person name="Simpson J.R."/>
            <person name="Lauterbach L."/>
            <person name="Steele A.D."/>
            <person name="Gui C."/>
            <person name="Meng S."/>
            <person name="Li G."/>
            <person name="Viehrig K."/>
            <person name="Ye F."/>
            <person name="Su P."/>
            <person name="Kiefer A.F."/>
            <person name="Nichols A."/>
            <person name="Cepeda A.J."/>
            <person name="Yan W."/>
            <person name="Fan B."/>
            <person name="Jiang Y."/>
            <person name="Adhikari A."/>
            <person name="Zheng C.-J."/>
            <person name="Schuster L."/>
            <person name="Cowan T.M."/>
            <person name="Smanski M.J."/>
            <person name="Chevrette M.G."/>
            <person name="De Carvalho L.P.S."/>
            <person name="Shen B."/>
        </authorList>
    </citation>
    <scope>NUCLEOTIDE SEQUENCE [LARGE SCALE GENOMIC DNA]</scope>
    <source>
        <strain evidence="2 3">NPDC019481</strain>
    </source>
</reference>
<evidence type="ECO:0000313" key="2">
    <source>
        <dbReference type="EMBL" id="MFI2485668.1"/>
    </source>
</evidence>
<name>A0ABW7XDV1_9MICO</name>
<dbReference type="RefSeq" id="WP_397400941.1">
    <property type="nucleotide sequence ID" value="NZ_JBIRYI010000001.1"/>
</dbReference>